<accession>A0A1F5NIE3</accession>
<gene>
    <name evidence="2" type="ORF">A3J19_00780</name>
</gene>
<keyword evidence="1" id="KW-1133">Transmembrane helix</keyword>
<comment type="caution">
    <text evidence="2">The sequence shown here is derived from an EMBL/GenBank/DDBJ whole genome shotgun (WGS) entry which is preliminary data.</text>
</comment>
<keyword evidence="1" id="KW-0472">Membrane</keyword>
<dbReference type="AlphaFoldDB" id="A0A1F5NIE3"/>
<feature type="transmembrane region" description="Helical" evidence="1">
    <location>
        <begin position="88"/>
        <end position="109"/>
    </location>
</feature>
<name>A0A1F5NIE3_9BACT</name>
<organism evidence="2 3">
    <name type="scientific">Candidatus Daviesbacteria bacterium RIFCSPLOWO2_02_FULL_41_8</name>
    <dbReference type="NCBI Taxonomy" id="1797798"/>
    <lineage>
        <taxon>Bacteria</taxon>
        <taxon>Candidatus Daviesiibacteriota</taxon>
    </lineage>
</organism>
<evidence type="ECO:0000256" key="1">
    <source>
        <dbReference type="SAM" id="Phobius"/>
    </source>
</evidence>
<protein>
    <submittedName>
        <fullName evidence="2">Uncharacterized protein</fullName>
    </submittedName>
</protein>
<dbReference type="EMBL" id="MFDZ01000058">
    <property type="protein sequence ID" value="OGE77272.1"/>
    <property type="molecule type" value="Genomic_DNA"/>
</dbReference>
<sequence length="114" mass="12418">MPDTEKGEQHAFASRRVSVGAPTPNKLLGFLERIRHPNGDVDSNHPAIQGIMRQAEEDDSDVLVIPRGGGIDVVAGRFLADDNDRNRVIKICAGVVLGTLVGSAIYFIIREQKK</sequence>
<dbReference type="Proteomes" id="UP000176578">
    <property type="component" value="Unassembled WGS sequence"/>
</dbReference>
<evidence type="ECO:0000313" key="3">
    <source>
        <dbReference type="Proteomes" id="UP000176578"/>
    </source>
</evidence>
<evidence type="ECO:0000313" key="2">
    <source>
        <dbReference type="EMBL" id="OGE77272.1"/>
    </source>
</evidence>
<proteinExistence type="predicted"/>
<keyword evidence="1" id="KW-0812">Transmembrane</keyword>
<reference evidence="2 3" key="1">
    <citation type="journal article" date="2016" name="Nat. Commun.">
        <title>Thousands of microbial genomes shed light on interconnected biogeochemical processes in an aquifer system.</title>
        <authorList>
            <person name="Anantharaman K."/>
            <person name="Brown C.T."/>
            <person name="Hug L.A."/>
            <person name="Sharon I."/>
            <person name="Castelle C.J."/>
            <person name="Probst A.J."/>
            <person name="Thomas B.C."/>
            <person name="Singh A."/>
            <person name="Wilkins M.J."/>
            <person name="Karaoz U."/>
            <person name="Brodie E.L."/>
            <person name="Williams K.H."/>
            <person name="Hubbard S.S."/>
            <person name="Banfield J.F."/>
        </authorList>
    </citation>
    <scope>NUCLEOTIDE SEQUENCE [LARGE SCALE GENOMIC DNA]</scope>
</reference>